<feature type="compositionally biased region" description="Basic and acidic residues" evidence="1">
    <location>
        <begin position="322"/>
        <end position="342"/>
    </location>
</feature>
<name>B9THY5_RICCO</name>
<dbReference type="InParanoid" id="B9THY5"/>
<dbReference type="AlphaFoldDB" id="B9THY5"/>
<evidence type="ECO:0000313" key="3">
    <source>
        <dbReference type="Proteomes" id="UP000008311"/>
    </source>
</evidence>
<dbReference type="EMBL" id="EQ981991">
    <property type="protein sequence ID" value="EEF24529.1"/>
    <property type="molecule type" value="Genomic_DNA"/>
</dbReference>
<evidence type="ECO:0000256" key="1">
    <source>
        <dbReference type="SAM" id="MobiDB-lite"/>
    </source>
</evidence>
<evidence type="ECO:0000313" key="2">
    <source>
        <dbReference type="EMBL" id="EEF24529.1"/>
    </source>
</evidence>
<reference evidence="3" key="1">
    <citation type="journal article" date="2010" name="Nat. Biotechnol.">
        <title>Draft genome sequence of the oilseed species Ricinus communis.</title>
        <authorList>
            <person name="Chan A.P."/>
            <person name="Crabtree J."/>
            <person name="Zhao Q."/>
            <person name="Lorenzi H."/>
            <person name="Orvis J."/>
            <person name="Puiu D."/>
            <person name="Melake-Berhan A."/>
            <person name="Jones K.M."/>
            <person name="Redman J."/>
            <person name="Chen G."/>
            <person name="Cahoon E.B."/>
            <person name="Gedil M."/>
            <person name="Stanke M."/>
            <person name="Haas B.J."/>
            <person name="Wortman J.R."/>
            <person name="Fraser-Liggett C.M."/>
            <person name="Ravel J."/>
            <person name="Rabinowicz P.D."/>
        </authorList>
    </citation>
    <scope>NUCLEOTIDE SEQUENCE [LARGE SCALE GENOMIC DNA]</scope>
    <source>
        <strain evidence="3">cv. Hale</strain>
    </source>
</reference>
<protein>
    <submittedName>
        <fullName evidence="2">Uncharacterized protein</fullName>
    </submittedName>
</protein>
<dbReference type="Proteomes" id="UP000008311">
    <property type="component" value="Unassembled WGS sequence"/>
</dbReference>
<feature type="region of interest" description="Disordered" evidence="1">
    <location>
        <begin position="321"/>
        <end position="358"/>
    </location>
</feature>
<organism evidence="2 3">
    <name type="scientific">Ricinus communis</name>
    <name type="common">Castor bean</name>
    <dbReference type="NCBI Taxonomy" id="3988"/>
    <lineage>
        <taxon>Eukaryota</taxon>
        <taxon>Viridiplantae</taxon>
        <taxon>Streptophyta</taxon>
        <taxon>Embryophyta</taxon>
        <taxon>Tracheophyta</taxon>
        <taxon>Spermatophyta</taxon>
        <taxon>Magnoliopsida</taxon>
        <taxon>eudicotyledons</taxon>
        <taxon>Gunneridae</taxon>
        <taxon>Pentapetalae</taxon>
        <taxon>rosids</taxon>
        <taxon>fabids</taxon>
        <taxon>Malpighiales</taxon>
        <taxon>Euphorbiaceae</taxon>
        <taxon>Acalyphoideae</taxon>
        <taxon>Acalypheae</taxon>
        <taxon>Ricinus</taxon>
    </lineage>
</organism>
<keyword evidence="3" id="KW-1185">Reference proteome</keyword>
<accession>B9THY5</accession>
<sequence>VEQVARALLAGGRQRKREAVLHARLREPERRAGAVLPGAHVLQHDCREAEAQRRVQRLQHGHDDVVGLVPAGGAHLGDVLHAGQQQVARVLRLAARVATLVLFLARAQRRQQQHVGQAALVFRRRAARHGLQVHALQEARHFERDRLEQLVQLGRTEVQRSAVARQQRLRFRRVGRRGGPAHQARHVQAERRHLAHPFAAVDGQLERARLQRALGAHDDVRDLPFAQHGLGQGVEAAAEDHLRGLRRRVLAGGEEGLDLAVAVVLVRCHQQRAEILEQRADRRFLRALVKAVARHLAAHEARAQRRLQLHAHAVRMVAAGQRVDEQHRQRDRAHVVEAQQRDRTRHRRDGRAGSRAVADRVRQAQDALRERDVGQHVVREVVGPLVFRRGHLHDARDGAAEREHVLVAADLLQQRGAHAASAVRRLERRGIR</sequence>
<feature type="non-terminal residue" evidence="2">
    <location>
        <position position="1"/>
    </location>
</feature>
<feature type="non-terminal residue" evidence="2">
    <location>
        <position position="432"/>
    </location>
</feature>
<proteinExistence type="predicted"/>
<gene>
    <name evidence="2" type="ORF">RCOM_1810530</name>
</gene>